<protein>
    <submittedName>
        <fullName evidence="3">YciI family protein</fullName>
    </submittedName>
</protein>
<dbReference type="PANTHER" id="PTHR35174">
    <property type="entry name" value="BLL7171 PROTEIN-RELATED"/>
    <property type="match status" value="1"/>
</dbReference>
<organism evidence="3">
    <name type="scientific">Kribbella sp. HUAS MG21</name>
    <dbReference type="NCBI Taxonomy" id="3160966"/>
    <lineage>
        <taxon>Bacteria</taxon>
        <taxon>Bacillati</taxon>
        <taxon>Actinomycetota</taxon>
        <taxon>Actinomycetes</taxon>
        <taxon>Propionibacteriales</taxon>
        <taxon>Kribbellaceae</taxon>
        <taxon>Kribbella</taxon>
    </lineage>
</organism>
<dbReference type="InterPro" id="IPR005545">
    <property type="entry name" value="YCII"/>
</dbReference>
<dbReference type="RefSeq" id="WP_350274498.1">
    <property type="nucleotide sequence ID" value="NZ_CP158165.1"/>
</dbReference>
<dbReference type="EMBL" id="CP158165">
    <property type="protein sequence ID" value="XBV21640.1"/>
    <property type="molecule type" value="Genomic_DNA"/>
</dbReference>
<dbReference type="Pfam" id="PF03795">
    <property type="entry name" value="YCII"/>
    <property type="match status" value="1"/>
</dbReference>
<comment type="similarity">
    <text evidence="1">Belongs to the YciI family.</text>
</comment>
<proteinExistence type="inferred from homology"/>
<dbReference type="Gene3D" id="3.30.70.1060">
    <property type="entry name" value="Dimeric alpha+beta barrel"/>
    <property type="match status" value="1"/>
</dbReference>
<dbReference type="PANTHER" id="PTHR35174:SF3">
    <property type="entry name" value="BLL7171 PROTEIN"/>
    <property type="match status" value="1"/>
</dbReference>
<gene>
    <name evidence="3" type="ORF">ABN611_24075</name>
</gene>
<dbReference type="SUPFAM" id="SSF54909">
    <property type="entry name" value="Dimeric alpha+beta barrel"/>
    <property type="match status" value="1"/>
</dbReference>
<accession>A0AAU7T4S5</accession>
<dbReference type="InterPro" id="IPR011008">
    <property type="entry name" value="Dimeric_a/b-barrel"/>
</dbReference>
<reference evidence="3" key="1">
    <citation type="submission" date="2024-06" db="EMBL/GenBank/DDBJ databases">
        <title>Kribbella sp. strain HUAS MG21 genome sequences.</title>
        <authorList>
            <person name="Mo P."/>
        </authorList>
    </citation>
    <scope>NUCLEOTIDE SEQUENCE</scope>
    <source>
        <strain evidence="3">HUAS MG21</strain>
    </source>
</reference>
<evidence type="ECO:0000256" key="1">
    <source>
        <dbReference type="ARBA" id="ARBA00007689"/>
    </source>
</evidence>
<evidence type="ECO:0000313" key="3">
    <source>
        <dbReference type="EMBL" id="XBV21640.1"/>
    </source>
</evidence>
<dbReference type="AlphaFoldDB" id="A0AAU7T4S5"/>
<feature type="domain" description="YCII-related" evidence="2">
    <location>
        <begin position="3"/>
        <end position="114"/>
    </location>
</feature>
<name>A0AAU7T4S5_9ACTN</name>
<evidence type="ECO:0000259" key="2">
    <source>
        <dbReference type="Pfam" id="PF03795"/>
    </source>
</evidence>
<sequence>MAQYMFLLYDTEEWYDNLTVDEWQQAMKLHGAFSEAVEKAGARILGGEALERSTTASTVRQREGADPLVTDGPFIETKEALGGYYVIEARDLDQALELAKLCPSGNVEVRPVMDTSEGSGPQA</sequence>